<name>A0A7W6D4E1_9HYPH</name>
<evidence type="ECO:0000313" key="1">
    <source>
        <dbReference type="EMBL" id="MBB3974100.1"/>
    </source>
</evidence>
<evidence type="ECO:0000313" key="2">
    <source>
        <dbReference type="Proteomes" id="UP000528964"/>
    </source>
</evidence>
<protein>
    <submittedName>
        <fullName evidence="1">Uncharacterized protein</fullName>
    </submittedName>
</protein>
<keyword evidence="2" id="KW-1185">Reference proteome</keyword>
<comment type="caution">
    <text evidence="1">The sequence shown here is derived from an EMBL/GenBank/DDBJ whole genome shotgun (WGS) entry which is preliminary data.</text>
</comment>
<dbReference type="Proteomes" id="UP000528964">
    <property type="component" value="Unassembled WGS sequence"/>
</dbReference>
<gene>
    <name evidence="1" type="ORF">GGR24_002777</name>
</gene>
<sequence length="35" mass="4004">MVLRRHIEDAYRTLRENLVALGLAERDGGVRRPVA</sequence>
<dbReference type="AlphaFoldDB" id="A0A7W6D4E1"/>
<proteinExistence type="predicted"/>
<reference evidence="1 2" key="1">
    <citation type="submission" date="2020-08" db="EMBL/GenBank/DDBJ databases">
        <title>Genomic Encyclopedia of Type Strains, Phase IV (KMG-IV): sequencing the most valuable type-strain genomes for metagenomic binning, comparative biology and taxonomic classification.</title>
        <authorList>
            <person name="Goeker M."/>
        </authorList>
    </citation>
    <scope>NUCLEOTIDE SEQUENCE [LARGE SCALE GENOMIC DNA]</scope>
    <source>
        <strain evidence="1 2">DSM 25481</strain>
    </source>
</reference>
<accession>A0A7W6D4E1</accession>
<dbReference type="EMBL" id="JACIDR010000004">
    <property type="protein sequence ID" value="MBB3974100.1"/>
    <property type="molecule type" value="Genomic_DNA"/>
</dbReference>
<organism evidence="1 2">
    <name type="scientific">Hansschlegelia beijingensis</name>
    <dbReference type="NCBI Taxonomy" id="1133344"/>
    <lineage>
        <taxon>Bacteria</taxon>
        <taxon>Pseudomonadati</taxon>
        <taxon>Pseudomonadota</taxon>
        <taxon>Alphaproteobacteria</taxon>
        <taxon>Hyphomicrobiales</taxon>
        <taxon>Methylopilaceae</taxon>
        <taxon>Hansschlegelia</taxon>
    </lineage>
</organism>